<dbReference type="AlphaFoldDB" id="A0A399EP72"/>
<keyword evidence="4" id="KW-0812">Transmembrane</keyword>
<proteinExistence type="predicted"/>
<dbReference type="InterPro" id="IPR034746">
    <property type="entry name" value="POTRA"/>
</dbReference>
<keyword evidence="5" id="KW-1133">Transmembrane helix</keyword>
<dbReference type="GO" id="GO:0016020">
    <property type="term" value="C:membrane"/>
    <property type="evidence" value="ECO:0007669"/>
    <property type="project" value="UniProtKB-SubCell"/>
</dbReference>
<evidence type="ECO:0000256" key="5">
    <source>
        <dbReference type="ARBA" id="ARBA00022989"/>
    </source>
</evidence>
<feature type="domain" description="POTRA" evidence="8">
    <location>
        <begin position="22"/>
        <end position="89"/>
    </location>
</feature>
<comment type="subcellular location">
    <subcellularLocation>
        <location evidence="1">Membrane</location>
    </subcellularLocation>
</comment>
<evidence type="ECO:0000256" key="4">
    <source>
        <dbReference type="ARBA" id="ARBA00022692"/>
    </source>
</evidence>
<keyword evidence="3 9" id="KW-0132">Cell division</keyword>
<dbReference type="Pfam" id="PF08478">
    <property type="entry name" value="POTRA_1"/>
    <property type="match status" value="1"/>
</dbReference>
<name>A0A399EP72_9DEIN</name>
<keyword evidence="6" id="KW-0472">Membrane</keyword>
<dbReference type="RefSeq" id="WP_182482837.1">
    <property type="nucleotide sequence ID" value="NZ_QWLA01000066.1"/>
</dbReference>
<evidence type="ECO:0000313" key="9">
    <source>
        <dbReference type="EMBL" id="RIH83941.1"/>
    </source>
</evidence>
<dbReference type="EMBL" id="QWLA01000066">
    <property type="protein sequence ID" value="RIH83941.1"/>
    <property type="molecule type" value="Genomic_DNA"/>
</dbReference>
<evidence type="ECO:0000256" key="3">
    <source>
        <dbReference type="ARBA" id="ARBA00022618"/>
    </source>
</evidence>
<dbReference type="Proteomes" id="UP000265341">
    <property type="component" value="Unassembled WGS sequence"/>
</dbReference>
<dbReference type="PROSITE" id="PS51779">
    <property type="entry name" value="POTRA"/>
    <property type="match status" value="1"/>
</dbReference>
<organism evidence="9 10">
    <name type="scientific">Calidithermus roseus</name>
    <dbReference type="NCBI Taxonomy" id="1644118"/>
    <lineage>
        <taxon>Bacteria</taxon>
        <taxon>Thermotogati</taxon>
        <taxon>Deinococcota</taxon>
        <taxon>Deinococci</taxon>
        <taxon>Thermales</taxon>
        <taxon>Thermaceae</taxon>
        <taxon>Calidithermus</taxon>
    </lineage>
</organism>
<keyword evidence="2" id="KW-1003">Cell membrane</keyword>
<sequence length="195" mass="21449">MIRSLLALLTLAALGIGSRVVWPVERVEVVGNIQLSDTQVRAVTGLEVGTPWLWAWPNRLEALRANPWVRSARLERPAIGQLRIVLEERKALATLVLEGVEWGLSGDGVLLPNPPKTPTRVEGIGSIRLSDVITIVKALPNATSIRYTPAGYTVRGEGFEVWASTAAELQKWASDRKSLANKPTYLYSWGESKSR</sequence>
<protein>
    <submittedName>
        <fullName evidence="9">Cell division protein FtsQ</fullName>
    </submittedName>
</protein>
<reference evidence="9 10" key="1">
    <citation type="submission" date="2018-08" db="EMBL/GenBank/DDBJ databases">
        <title>Meiothermus roseus NBRC 110900 genome sequencing project.</title>
        <authorList>
            <person name="Da Costa M.S."/>
            <person name="Albuquerque L."/>
            <person name="Raposo P."/>
            <person name="Froufe H.J.C."/>
            <person name="Barroso C.S."/>
            <person name="Egas C."/>
        </authorList>
    </citation>
    <scope>NUCLEOTIDE SEQUENCE [LARGE SCALE GENOMIC DNA]</scope>
    <source>
        <strain evidence="9 10">NBRC 110900</strain>
    </source>
</reference>
<comment type="caution">
    <text evidence="9">The sequence shown here is derived from an EMBL/GenBank/DDBJ whole genome shotgun (WGS) entry which is preliminary data.</text>
</comment>
<evidence type="ECO:0000259" key="8">
    <source>
        <dbReference type="PROSITE" id="PS51779"/>
    </source>
</evidence>
<dbReference type="InterPro" id="IPR013685">
    <property type="entry name" value="POTRA_FtsQ_type"/>
</dbReference>
<evidence type="ECO:0000256" key="7">
    <source>
        <dbReference type="ARBA" id="ARBA00023306"/>
    </source>
</evidence>
<evidence type="ECO:0000256" key="6">
    <source>
        <dbReference type="ARBA" id="ARBA00023136"/>
    </source>
</evidence>
<evidence type="ECO:0000256" key="1">
    <source>
        <dbReference type="ARBA" id="ARBA00004370"/>
    </source>
</evidence>
<keyword evidence="10" id="KW-1185">Reference proteome</keyword>
<gene>
    <name evidence="9" type="primary">ftsQ</name>
    <name evidence="9" type="ORF">Mrose_02830</name>
</gene>
<accession>A0A399EP72</accession>
<dbReference type="Gene3D" id="3.10.20.310">
    <property type="entry name" value="membrane protein fhac"/>
    <property type="match status" value="1"/>
</dbReference>
<dbReference type="GO" id="GO:0051301">
    <property type="term" value="P:cell division"/>
    <property type="evidence" value="ECO:0007669"/>
    <property type="project" value="UniProtKB-KW"/>
</dbReference>
<evidence type="ECO:0000313" key="10">
    <source>
        <dbReference type="Proteomes" id="UP000265341"/>
    </source>
</evidence>
<evidence type="ECO:0000256" key="2">
    <source>
        <dbReference type="ARBA" id="ARBA00022475"/>
    </source>
</evidence>
<keyword evidence="7" id="KW-0131">Cell cycle</keyword>